<comment type="function">
    <text evidence="1">May be involved in neurite outgrowth.</text>
</comment>
<reference evidence="4" key="3">
    <citation type="submission" date="2025-09" db="UniProtKB">
        <authorList>
            <consortium name="Ensembl"/>
        </authorList>
    </citation>
    <scope>IDENTIFICATION</scope>
</reference>
<dbReference type="Proteomes" id="UP000472265">
    <property type="component" value="Chromosome 15"/>
</dbReference>
<dbReference type="GO" id="GO:0005886">
    <property type="term" value="C:plasma membrane"/>
    <property type="evidence" value="ECO:0007669"/>
    <property type="project" value="TreeGrafter"/>
</dbReference>
<dbReference type="Pfam" id="PF15235">
    <property type="entry name" value="GRIN_C"/>
    <property type="match status" value="1"/>
</dbReference>
<feature type="region of interest" description="Disordered" evidence="2">
    <location>
        <begin position="474"/>
        <end position="510"/>
    </location>
</feature>
<protein>
    <submittedName>
        <fullName evidence="4">Si:dkey-191g9.7</fullName>
    </submittedName>
</protein>
<sequence>MAAARHSVSDLPPLVGAVSLESPHSGQRLIDTSKSCTQAISPSRLAGGQGHTCQEEPKQVISEILKEHSEPPSKGTTNHSSVSESGEQKPPPSRPHSLTEAHTPSYHQERVVNAISANLQTDRIVHSMTPASLPVHRSHSGTLPLVKKGVAPTDPDTETCGLAYHGGDKNIHEAESHSMLACKQPMQLQQCNIITTICRGGSCGDAGVKQPPTRCACISSPKTAAEVEEKEDHLPHNCDMALCYGSYIHQTNFEDTFAAYCHPQPIPAPSQVLPRLVESSCDIQRPVAPPLALNHLTLPRLISSVSETGLDAKHLLRCCNLNCPWMATLPPGAGPPSQKHFGLEVCCGSSGDHFRATTRDMGTMTAKKELRDVGVQTGQAATPHVFPQICLAEESKRETSHSKTPTTDRDGGKKLGGAHKSPVKEVKWDAEGMTWEVYGASVDPEELGLAIQKHLELQIKETANHAAKLAQQKTNTSQESRITGRQRKRSRMMSSIRTPACCARTTSAVD</sequence>
<evidence type="ECO:0000313" key="5">
    <source>
        <dbReference type="Proteomes" id="UP000472265"/>
    </source>
</evidence>
<dbReference type="PANTHER" id="PTHR15718">
    <property type="entry name" value="G PROTEIN-REGULATED INDUCER OF NEURITE OUTGROWTH C-TERMINAL DOMAIN-CONTAINING PROTEIN"/>
    <property type="match status" value="1"/>
</dbReference>
<feature type="region of interest" description="Disordered" evidence="2">
    <location>
        <begin position="1"/>
        <end position="35"/>
    </location>
</feature>
<dbReference type="Ensembl" id="ENSSAUT00010027558.1">
    <property type="protein sequence ID" value="ENSSAUP00010026087.1"/>
    <property type="gene ID" value="ENSSAUG00010011347.1"/>
</dbReference>
<dbReference type="OMA" id="RCCNLSC"/>
<dbReference type="GeneTree" id="ENSGT00570000079168"/>
<organism evidence="4 5">
    <name type="scientific">Sparus aurata</name>
    <name type="common">Gilthead sea bream</name>
    <dbReference type="NCBI Taxonomy" id="8175"/>
    <lineage>
        <taxon>Eukaryota</taxon>
        <taxon>Metazoa</taxon>
        <taxon>Chordata</taxon>
        <taxon>Craniata</taxon>
        <taxon>Vertebrata</taxon>
        <taxon>Euteleostomi</taxon>
        <taxon>Actinopterygii</taxon>
        <taxon>Neopterygii</taxon>
        <taxon>Teleostei</taxon>
        <taxon>Neoteleostei</taxon>
        <taxon>Acanthomorphata</taxon>
        <taxon>Eupercaria</taxon>
        <taxon>Spariformes</taxon>
        <taxon>Sparidae</taxon>
        <taxon>Sparus</taxon>
    </lineage>
</organism>
<evidence type="ECO:0000313" key="4">
    <source>
        <dbReference type="Ensembl" id="ENSSAUP00010026087.1"/>
    </source>
</evidence>
<dbReference type="PANTHER" id="PTHR15718:SF5">
    <property type="entry name" value="G PROTEIN-REGULATED INDUCER OF NEURITE OUTGROWTH 2"/>
    <property type="match status" value="1"/>
</dbReference>
<feature type="region of interest" description="Disordered" evidence="2">
    <location>
        <begin position="393"/>
        <end position="422"/>
    </location>
</feature>
<dbReference type="InterPro" id="IPR026646">
    <property type="entry name" value="GPRIN2-like/GPRIN3"/>
</dbReference>
<proteinExistence type="predicted"/>
<dbReference type="GO" id="GO:0031175">
    <property type="term" value="P:neuron projection development"/>
    <property type="evidence" value="ECO:0007669"/>
    <property type="project" value="TreeGrafter"/>
</dbReference>
<dbReference type="OrthoDB" id="10049175at2759"/>
<reference evidence="4" key="1">
    <citation type="submission" date="2021-04" db="EMBL/GenBank/DDBJ databases">
        <authorList>
            <consortium name="Wellcome Sanger Institute Data Sharing"/>
        </authorList>
    </citation>
    <scope>NUCLEOTIDE SEQUENCE [LARGE SCALE GENOMIC DNA]</scope>
</reference>
<feature type="domain" description="G protein-regulated inducer of neurite outgrowth C-terminal" evidence="3">
    <location>
        <begin position="394"/>
        <end position="505"/>
    </location>
</feature>
<dbReference type="InParanoid" id="A0A671VK93"/>
<feature type="compositionally biased region" description="Polar residues" evidence="2">
    <location>
        <begin position="474"/>
        <end position="483"/>
    </location>
</feature>
<keyword evidence="5" id="KW-1185">Reference proteome</keyword>
<gene>
    <name evidence="4" type="primary">si:dkey-191g9.7</name>
</gene>
<evidence type="ECO:0000256" key="1">
    <source>
        <dbReference type="ARBA" id="ARBA00002358"/>
    </source>
</evidence>
<feature type="compositionally biased region" description="Basic and acidic residues" evidence="2">
    <location>
        <begin position="393"/>
        <end position="413"/>
    </location>
</feature>
<accession>A0A671VK93</accession>
<feature type="compositionally biased region" description="Polar residues" evidence="2">
    <location>
        <begin position="22"/>
        <end position="35"/>
    </location>
</feature>
<dbReference type="InterPro" id="IPR032745">
    <property type="entry name" value="GRIN_C"/>
</dbReference>
<name>A0A671VK93_SPAAU</name>
<feature type="region of interest" description="Disordered" evidence="2">
    <location>
        <begin position="68"/>
        <end position="101"/>
    </location>
</feature>
<evidence type="ECO:0000259" key="3">
    <source>
        <dbReference type="Pfam" id="PF15235"/>
    </source>
</evidence>
<dbReference type="AlphaFoldDB" id="A0A671VK93"/>
<feature type="compositionally biased region" description="Polar residues" evidence="2">
    <location>
        <begin position="74"/>
        <end position="85"/>
    </location>
</feature>
<reference evidence="4" key="2">
    <citation type="submission" date="2025-08" db="UniProtKB">
        <authorList>
            <consortium name="Ensembl"/>
        </authorList>
    </citation>
    <scope>IDENTIFICATION</scope>
</reference>
<evidence type="ECO:0000256" key="2">
    <source>
        <dbReference type="SAM" id="MobiDB-lite"/>
    </source>
</evidence>